<protein>
    <submittedName>
        <fullName evidence="1">Uncharacterized protein</fullName>
    </submittedName>
</protein>
<reference evidence="1" key="1">
    <citation type="submission" date="2023-10" db="EMBL/GenBank/DDBJ databases">
        <authorList>
            <person name="Chen Y."/>
            <person name="Shah S."/>
            <person name="Dougan E. K."/>
            <person name="Thang M."/>
            <person name="Chan C."/>
        </authorList>
    </citation>
    <scope>NUCLEOTIDE SEQUENCE [LARGE SCALE GENOMIC DNA]</scope>
</reference>
<accession>A0ABN9WQR3</accession>
<comment type="caution">
    <text evidence="1">The sequence shown here is derived from an EMBL/GenBank/DDBJ whole genome shotgun (WGS) entry which is preliminary data.</text>
</comment>
<dbReference type="Proteomes" id="UP001189429">
    <property type="component" value="Unassembled WGS sequence"/>
</dbReference>
<gene>
    <name evidence="1" type="ORF">PCOR1329_LOCUS68775</name>
</gene>
<keyword evidence="2" id="KW-1185">Reference proteome</keyword>
<organism evidence="1 2">
    <name type="scientific">Prorocentrum cordatum</name>
    <dbReference type="NCBI Taxonomy" id="2364126"/>
    <lineage>
        <taxon>Eukaryota</taxon>
        <taxon>Sar</taxon>
        <taxon>Alveolata</taxon>
        <taxon>Dinophyceae</taxon>
        <taxon>Prorocentrales</taxon>
        <taxon>Prorocentraceae</taxon>
        <taxon>Prorocentrum</taxon>
    </lineage>
</organism>
<name>A0ABN9WQR3_9DINO</name>
<evidence type="ECO:0000313" key="1">
    <source>
        <dbReference type="EMBL" id="CAK0887815.1"/>
    </source>
</evidence>
<sequence length="245" mass="26441">MASCIKNMRDAARADGPPAPTVAVSVHALRGDATNAQAWQKPEPHTLELTAGYVSTPIHEHDTLSSVLKNFKVRREMGDLQVVGRSTTQGTHGMILKQLTSTYSKSWVSRTIDYNLLALPAAGPDRLPLPAAPLPRADDAAPSHLALPAAPPLLADGAALAAAESTAIAEWDRAAQIEMPHVEVWAFTSDAGPDEVGARKWMHRECAGNAWCWAFDGDCPMHQLHIMARSVLEDCDTMLKELIEA</sequence>
<proteinExistence type="predicted"/>
<dbReference type="EMBL" id="CAUYUJ010018990">
    <property type="protein sequence ID" value="CAK0887815.1"/>
    <property type="molecule type" value="Genomic_DNA"/>
</dbReference>
<evidence type="ECO:0000313" key="2">
    <source>
        <dbReference type="Proteomes" id="UP001189429"/>
    </source>
</evidence>